<reference evidence="1" key="1">
    <citation type="submission" date="2022-11" db="EMBL/GenBank/DDBJ databases">
        <authorList>
            <person name="Petersen C."/>
        </authorList>
    </citation>
    <scope>NUCLEOTIDE SEQUENCE</scope>
    <source>
        <strain evidence="1">IBT 21917</strain>
    </source>
</reference>
<comment type="caution">
    <text evidence="1">The sequence shown here is derived from an EMBL/GenBank/DDBJ whole genome shotgun (WGS) entry which is preliminary data.</text>
</comment>
<dbReference type="EMBL" id="JAPQKO010000002">
    <property type="protein sequence ID" value="KAJ5180954.1"/>
    <property type="molecule type" value="Genomic_DNA"/>
</dbReference>
<evidence type="ECO:0000313" key="2">
    <source>
        <dbReference type="Proteomes" id="UP001146351"/>
    </source>
</evidence>
<accession>A0A9W9LXL4</accession>
<gene>
    <name evidence="1" type="ORF">N7492_004164</name>
</gene>
<name>A0A9W9LXL4_9EURO</name>
<organism evidence="1 2">
    <name type="scientific">Penicillium capsulatum</name>
    <dbReference type="NCBI Taxonomy" id="69766"/>
    <lineage>
        <taxon>Eukaryota</taxon>
        <taxon>Fungi</taxon>
        <taxon>Dikarya</taxon>
        <taxon>Ascomycota</taxon>
        <taxon>Pezizomycotina</taxon>
        <taxon>Eurotiomycetes</taxon>
        <taxon>Eurotiomycetidae</taxon>
        <taxon>Eurotiales</taxon>
        <taxon>Aspergillaceae</taxon>
        <taxon>Penicillium</taxon>
    </lineage>
</organism>
<dbReference type="OrthoDB" id="4368377at2759"/>
<reference evidence="1" key="2">
    <citation type="journal article" date="2023" name="IMA Fungus">
        <title>Comparative genomic study of the Penicillium genus elucidates a diverse pangenome and 15 lateral gene transfer events.</title>
        <authorList>
            <person name="Petersen C."/>
            <person name="Sorensen T."/>
            <person name="Nielsen M.R."/>
            <person name="Sondergaard T.E."/>
            <person name="Sorensen J.L."/>
            <person name="Fitzpatrick D.A."/>
            <person name="Frisvad J.C."/>
            <person name="Nielsen K.L."/>
        </authorList>
    </citation>
    <scope>NUCLEOTIDE SEQUENCE</scope>
    <source>
        <strain evidence="1">IBT 21917</strain>
    </source>
</reference>
<protein>
    <submittedName>
        <fullName evidence="1">Uncharacterized protein</fullName>
    </submittedName>
</protein>
<evidence type="ECO:0000313" key="1">
    <source>
        <dbReference type="EMBL" id="KAJ5180954.1"/>
    </source>
</evidence>
<dbReference type="Proteomes" id="UP001146351">
    <property type="component" value="Unassembled WGS sequence"/>
</dbReference>
<sequence length="196" mass="23475">MFIKPMITSLLASADQIRTRCQERLPNNYLERYLEEFEDEDHALAQVQWVQRHRRQTRRGNEILQREMHLGAMLSFYQNMTAEQIARDSSRAEKIQDCKAALKTINLDYWQHRAQINEIEKTKPRGRLVQDYVRIQHRRPERLWKVERIFCRLRGGCCSRDCGCCERTWRTIRDPHGLPGYLHCGRSCGCCERHRE</sequence>
<dbReference type="AlphaFoldDB" id="A0A9W9LXL4"/>
<keyword evidence="2" id="KW-1185">Reference proteome</keyword>
<proteinExistence type="predicted"/>